<dbReference type="AlphaFoldDB" id="A0A1A9RHY9"/>
<evidence type="ECO:0000256" key="2">
    <source>
        <dbReference type="ARBA" id="ARBA00022692"/>
    </source>
</evidence>
<evidence type="ECO:0000313" key="7">
    <source>
        <dbReference type="Proteomes" id="UP000078003"/>
    </source>
</evidence>
<sequence length="168" mass="17700">MTLFDYLALLVIAAFTLISLFRGVVAELVGLVSWLGSLLAAKLLAPSVGDWLSGSLKPHALAVVTAFIGVFLLARLLFRLLQTLLTSSAGAAGLGGANRLLGGVFGAVKGVLAVTLAVLVCAFTDLPKSEEWQHSQTAFVFEGLAQLAVPYLPPFMADRVDYRQAPGE</sequence>
<dbReference type="Proteomes" id="UP000078003">
    <property type="component" value="Unassembled WGS sequence"/>
</dbReference>
<dbReference type="Pfam" id="PF02674">
    <property type="entry name" value="Colicin_V"/>
    <property type="match status" value="1"/>
</dbReference>
<dbReference type="InterPro" id="IPR003825">
    <property type="entry name" value="Colicin-V_CvpA"/>
</dbReference>
<protein>
    <submittedName>
        <fullName evidence="6">Colicin V production protein</fullName>
    </submittedName>
</protein>
<gene>
    <name evidence="6" type="ORF">A7P85_01105</name>
</gene>
<feature type="transmembrane region" description="Helical" evidence="5">
    <location>
        <begin position="100"/>
        <end position="123"/>
    </location>
</feature>
<comment type="caution">
    <text evidence="6">The sequence shown here is derived from an EMBL/GenBank/DDBJ whole genome shotgun (WGS) entry which is preliminary data.</text>
</comment>
<comment type="subcellular location">
    <subcellularLocation>
        <location evidence="1">Membrane</location>
        <topology evidence="1">Multi-pass membrane protein</topology>
    </subcellularLocation>
</comment>
<keyword evidence="4 5" id="KW-0472">Membrane</keyword>
<feature type="transmembrane region" description="Helical" evidence="5">
    <location>
        <begin position="7"/>
        <end position="25"/>
    </location>
</feature>
<reference evidence="7" key="1">
    <citation type="submission" date="2016-05" db="EMBL/GenBank/DDBJ databases">
        <title>Draft genome of Corynebacterium afermentans subsp. afermentans LCDC 88199T.</title>
        <authorList>
            <person name="Bernier A.-M."/>
            <person name="Bernard K."/>
        </authorList>
    </citation>
    <scope>NUCLEOTIDE SEQUENCE [LARGE SCALE GENOMIC DNA]</scope>
    <source>
        <strain evidence="7">NML01-0328</strain>
    </source>
</reference>
<dbReference type="RefSeq" id="WP_049259342.1">
    <property type="nucleotide sequence ID" value="NZ_JVFA01000100.1"/>
</dbReference>
<evidence type="ECO:0000256" key="1">
    <source>
        <dbReference type="ARBA" id="ARBA00004141"/>
    </source>
</evidence>
<evidence type="ECO:0000256" key="5">
    <source>
        <dbReference type="SAM" id="Phobius"/>
    </source>
</evidence>
<dbReference type="PANTHER" id="PTHR36926">
    <property type="entry name" value="COLICIN V PRODUCTION PROTEIN"/>
    <property type="match status" value="1"/>
</dbReference>
<evidence type="ECO:0000256" key="3">
    <source>
        <dbReference type="ARBA" id="ARBA00022989"/>
    </source>
</evidence>
<evidence type="ECO:0000256" key="4">
    <source>
        <dbReference type="ARBA" id="ARBA00023136"/>
    </source>
</evidence>
<dbReference type="GO" id="GO:0016020">
    <property type="term" value="C:membrane"/>
    <property type="evidence" value="ECO:0007669"/>
    <property type="project" value="UniProtKB-SubCell"/>
</dbReference>
<dbReference type="EMBL" id="LXSF01000001">
    <property type="protein sequence ID" value="OAM18307.1"/>
    <property type="molecule type" value="Genomic_DNA"/>
</dbReference>
<keyword evidence="2 5" id="KW-0812">Transmembrane</keyword>
<dbReference type="InterPro" id="IPR052719">
    <property type="entry name" value="CvpA-like"/>
</dbReference>
<keyword evidence="3 5" id="KW-1133">Transmembrane helix</keyword>
<name>A0A1A9RHY9_EIKCO</name>
<evidence type="ECO:0000313" key="6">
    <source>
        <dbReference type="EMBL" id="OAM18307.1"/>
    </source>
</evidence>
<accession>A0A1A9RHY9</accession>
<feature type="transmembrane region" description="Helical" evidence="5">
    <location>
        <begin position="60"/>
        <end position="80"/>
    </location>
</feature>
<dbReference type="PANTHER" id="PTHR36926:SF1">
    <property type="entry name" value="COLICIN V PRODUCTION PROTEIN"/>
    <property type="match status" value="1"/>
</dbReference>
<proteinExistence type="predicted"/>
<dbReference type="GO" id="GO:0009403">
    <property type="term" value="P:toxin biosynthetic process"/>
    <property type="evidence" value="ECO:0007669"/>
    <property type="project" value="InterPro"/>
</dbReference>
<organism evidence="6 7">
    <name type="scientific">Eikenella corrodens</name>
    <dbReference type="NCBI Taxonomy" id="539"/>
    <lineage>
        <taxon>Bacteria</taxon>
        <taxon>Pseudomonadati</taxon>
        <taxon>Pseudomonadota</taxon>
        <taxon>Betaproteobacteria</taxon>
        <taxon>Neisseriales</taxon>
        <taxon>Neisseriaceae</taxon>
        <taxon>Eikenella</taxon>
    </lineage>
</organism>